<reference evidence="2 3" key="1">
    <citation type="submission" date="2016-11" db="EMBL/GenBank/DDBJ databases">
        <authorList>
            <person name="Jaros S."/>
            <person name="Januszkiewicz K."/>
            <person name="Wedrychowicz H."/>
        </authorList>
    </citation>
    <scope>NUCLEOTIDE SEQUENCE [LARGE SCALE GENOMIC DNA]</scope>
    <source>
        <strain evidence="2 3">DSM 26991</strain>
    </source>
</reference>
<dbReference type="RefSeq" id="WP_073399463.1">
    <property type="nucleotide sequence ID" value="NZ_FQTV01000003.1"/>
</dbReference>
<dbReference type="STRING" id="1297750.SAMN05444405_103137"/>
<dbReference type="Proteomes" id="UP000184509">
    <property type="component" value="Unassembled WGS sequence"/>
</dbReference>
<organism evidence="2 3">
    <name type="scientific">Bacteroides luti</name>
    <dbReference type="NCBI Taxonomy" id="1297750"/>
    <lineage>
        <taxon>Bacteria</taxon>
        <taxon>Pseudomonadati</taxon>
        <taxon>Bacteroidota</taxon>
        <taxon>Bacteroidia</taxon>
        <taxon>Bacteroidales</taxon>
        <taxon>Bacteroidaceae</taxon>
        <taxon>Bacteroides</taxon>
    </lineage>
</organism>
<evidence type="ECO:0008006" key="4">
    <source>
        <dbReference type="Google" id="ProtNLM"/>
    </source>
</evidence>
<proteinExistence type="predicted"/>
<accession>A0A1M4WQ46</accession>
<keyword evidence="1" id="KW-0732">Signal</keyword>
<feature type="chain" id="PRO_5012635185" description="Lipoprotein" evidence="1">
    <location>
        <begin position="19"/>
        <end position="279"/>
    </location>
</feature>
<dbReference type="AlphaFoldDB" id="A0A1M4WQ46"/>
<dbReference type="OrthoDB" id="646668at2"/>
<gene>
    <name evidence="2" type="ORF">SAMN05444405_103137</name>
</gene>
<dbReference type="PROSITE" id="PS51257">
    <property type="entry name" value="PROKAR_LIPOPROTEIN"/>
    <property type="match status" value="1"/>
</dbReference>
<protein>
    <recommendedName>
        <fullName evidence="4">Lipoprotein</fullName>
    </recommendedName>
</protein>
<feature type="signal peptide" evidence="1">
    <location>
        <begin position="1"/>
        <end position="18"/>
    </location>
</feature>
<sequence>MKKSIIFSMLVGAAMLFACDPIEDRDTMTGAITADQLKISAKPVVKDGVKSNYIELNSEGNPCLSSWDYGFGTLTTTKGTVKVMMAGDNDIVFSGMNPDGTIIKKTITVHVDKLYDVEPEYALFCGDKGTKTWVWDDVQGTPWGNGGYLGNTTPGWWTCNVDAIQEQAVQKGYPGDGKNGSMIFSLKGAKITKSDGTSGSFSFDMSKKTKDDNGNIWGIGKLYTKSVNVLLGIQPNEGNAVINEYDILKLDAQHLYLACKETATVKSWGTCWFWCFRAK</sequence>
<evidence type="ECO:0000313" key="2">
    <source>
        <dbReference type="EMBL" id="SHE83183.1"/>
    </source>
</evidence>
<keyword evidence="3" id="KW-1185">Reference proteome</keyword>
<dbReference type="EMBL" id="FQTV01000003">
    <property type="protein sequence ID" value="SHE83183.1"/>
    <property type="molecule type" value="Genomic_DNA"/>
</dbReference>
<evidence type="ECO:0000256" key="1">
    <source>
        <dbReference type="SAM" id="SignalP"/>
    </source>
</evidence>
<name>A0A1M4WQ46_9BACE</name>
<evidence type="ECO:0000313" key="3">
    <source>
        <dbReference type="Proteomes" id="UP000184509"/>
    </source>
</evidence>